<evidence type="ECO:0000256" key="7">
    <source>
        <dbReference type="ARBA" id="ARBA00022984"/>
    </source>
</evidence>
<feature type="transmembrane region" description="Helical" evidence="11">
    <location>
        <begin position="47"/>
        <end position="65"/>
    </location>
</feature>
<dbReference type="Proteomes" id="UP000269301">
    <property type="component" value="Unassembled WGS sequence"/>
</dbReference>
<gene>
    <name evidence="12" type="primary">rodA</name>
    <name evidence="12" type="ORF">D8M06_18720</name>
</gene>
<dbReference type="OrthoDB" id="9768187at2"/>
<evidence type="ECO:0000256" key="9">
    <source>
        <dbReference type="ARBA" id="ARBA00023136"/>
    </source>
</evidence>
<dbReference type="PANTHER" id="PTHR30474:SF1">
    <property type="entry name" value="PEPTIDOGLYCAN GLYCOSYLTRANSFERASE MRDB"/>
    <property type="match status" value="1"/>
</dbReference>
<keyword evidence="8 11" id="KW-1133">Transmembrane helix</keyword>
<proteinExistence type="predicted"/>
<keyword evidence="2" id="KW-1003">Cell membrane</keyword>
<evidence type="ECO:0000256" key="8">
    <source>
        <dbReference type="ARBA" id="ARBA00022989"/>
    </source>
</evidence>
<dbReference type="GO" id="GO:0005886">
    <property type="term" value="C:plasma membrane"/>
    <property type="evidence" value="ECO:0007669"/>
    <property type="project" value="TreeGrafter"/>
</dbReference>
<dbReference type="NCBIfam" id="TIGR02210">
    <property type="entry name" value="rodA_shape"/>
    <property type="match status" value="1"/>
</dbReference>
<evidence type="ECO:0000256" key="11">
    <source>
        <dbReference type="SAM" id="Phobius"/>
    </source>
</evidence>
<feature type="transmembrane region" description="Helical" evidence="11">
    <location>
        <begin position="162"/>
        <end position="178"/>
    </location>
</feature>
<evidence type="ECO:0000256" key="1">
    <source>
        <dbReference type="ARBA" id="ARBA00004141"/>
    </source>
</evidence>
<protein>
    <submittedName>
        <fullName evidence="12">Rod shape-determining protein RodA</fullName>
    </submittedName>
</protein>
<evidence type="ECO:0000256" key="5">
    <source>
        <dbReference type="ARBA" id="ARBA00022692"/>
    </source>
</evidence>
<evidence type="ECO:0000256" key="4">
    <source>
        <dbReference type="ARBA" id="ARBA00022679"/>
    </source>
</evidence>
<dbReference type="InterPro" id="IPR011923">
    <property type="entry name" value="RodA/MrdB"/>
</dbReference>
<feature type="transmembrane region" description="Helical" evidence="11">
    <location>
        <begin position="138"/>
        <end position="156"/>
    </location>
</feature>
<dbReference type="GO" id="GO:0051301">
    <property type="term" value="P:cell division"/>
    <property type="evidence" value="ECO:0007669"/>
    <property type="project" value="InterPro"/>
</dbReference>
<evidence type="ECO:0000313" key="13">
    <source>
        <dbReference type="Proteomes" id="UP000269301"/>
    </source>
</evidence>
<dbReference type="GO" id="GO:0015648">
    <property type="term" value="F:lipid-linked peptidoglycan transporter activity"/>
    <property type="evidence" value="ECO:0007669"/>
    <property type="project" value="TreeGrafter"/>
</dbReference>
<dbReference type="GO" id="GO:0071555">
    <property type="term" value="P:cell wall organization"/>
    <property type="evidence" value="ECO:0007669"/>
    <property type="project" value="UniProtKB-KW"/>
</dbReference>
<evidence type="ECO:0000256" key="10">
    <source>
        <dbReference type="ARBA" id="ARBA00023316"/>
    </source>
</evidence>
<feature type="transmembrane region" description="Helical" evidence="11">
    <location>
        <begin position="313"/>
        <end position="331"/>
    </location>
</feature>
<feature type="transmembrane region" description="Helical" evidence="11">
    <location>
        <begin position="72"/>
        <end position="90"/>
    </location>
</feature>
<feature type="transmembrane region" description="Helical" evidence="11">
    <location>
        <begin position="275"/>
        <end position="301"/>
    </location>
</feature>
<comment type="subcellular location">
    <subcellularLocation>
        <location evidence="1">Membrane</location>
        <topology evidence="1">Multi-pass membrane protein</topology>
    </subcellularLocation>
</comment>
<dbReference type="PANTHER" id="PTHR30474">
    <property type="entry name" value="CELL CYCLE PROTEIN"/>
    <property type="match status" value="1"/>
</dbReference>
<feature type="transmembrane region" description="Helical" evidence="11">
    <location>
        <begin position="12"/>
        <end position="35"/>
    </location>
</feature>
<dbReference type="GO" id="GO:0032153">
    <property type="term" value="C:cell division site"/>
    <property type="evidence" value="ECO:0007669"/>
    <property type="project" value="TreeGrafter"/>
</dbReference>
<dbReference type="RefSeq" id="WP_121206106.1">
    <property type="nucleotide sequence ID" value="NZ_RBZP01000030.1"/>
</dbReference>
<evidence type="ECO:0000256" key="2">
    <source>
        <dbReference type="ARBA" id="ARBA00022475"/>
    </source>
</evidence>
<dbReference type="GO" id="GO:0009252">
    <property type="term" value="P:peptidoglycan biosynthetic process"/>
    <property type="evidence" value="ECO:0007669"/>
    <property type="project" value="UniProtKB-KW"/>
</dbReference>
<keyword evidence="5 11" id="KW-0812">Transmembrane</keyword>
<reference evidence="12 13" key="1">
    <citation type="journal article" date="2016" name="Int. J. Syst. Evol. Microbiol.">
        <title>Oceanobacillus halophilus sp. nov., a novel moderately halophilic bacterium from a hypersaline lake.</title>
        <authorList>
            <person name="Amoozegar M.A."/>
            <person name="Bagheri M."/>
            <person name="Makhdoumi A."/>
            <person name="Nikou M.M."/>
            <person name="Fazeli S.A.S."/>
            <person name="Schumann P."/>
            <person name="Sproer C."/>
            <person name="Sanchez-Porro C."/>
            <person name="Ventosa A."/>
        </authorList>
    </citation>
    <scope>NUCLEOTIDE SEQUENCE [LARGE SCALE GENOMIC DNA]</scope>
    <source>
        <strain evidence="12 13">DSM 23996</strain>
    </source>
</reference>
<evidence type="ECO:0000256" key="6">
    <source>
        <dbReference type="ARBA" id="ARBA00022960"/>
    </source>
</evidence>
<comment type="caution">
    <text evidence="12">The sequence shown here is derived from an EMBL/GenBank/DDBJ whole genome shotgun (WGS) entry which is preliminary data.</text>
</comment>
<evidence type="ECO:0000313" key="12">
    <source>
        <dbReference type="EMBL" id="RKQ28549.1"/>
    </source>
</evidence>
<keyword evidence="9 11" id="KW-0472">Membrane</keyword>
<dbReference type="InterPro" id="IPR001182">
    <property type="entry name" value="FtsW/RodA"/>
</dbReference>
<keyword evidence="7" id="KW-0573">Peptidoglycan synthesis</keyword>
<dbReference type="GO" id="GO:0008360">
    <property type="term" value="P:regulation of cell shape"/>
    <property type="evidence" value="ECO:0007669"/>
    <property type="project" value="UniProtKB-KW"/>
</dbReference>
<dbReference type="AlphaFoldDB" id="A0A494ZS03"/>
<sequence length="385" mass="43085">MHKKEHQVDHLLLLLVFSLCIFSLFAVYSGSGQYAQDQPFYFAIRQFIWYFIGFIIMIVIATFDYELLKKWAFPFYIAGIFALLTVHFFGTIKNGSQRWIHLGIIEIQPSEFMKIFLILYLSYLLSKEGNTKLSFKKSIPITLKVIGFSLIPFLFILVQPDLGSALVIVGVAASLMIVSSISTKMMAIFATGITGLIGFLIYLFQYQHDLFTKILQPHQLSRIYGWLNPSQYSSDYGYQLQQAKMGIGSGQLTGNGLGQGVQVQSGKVPEAHTDFIFAVIGEEFGFIGTSLLIFIYFLLIYRIIQISFQANDLFGVYICIGTVGLIGIQVFQNIGMTIGLTPITGLALPFISYGGSALLTNFIALGLVLSVQLRSKKYIFSENII</sequence>
<dbReference type="EMBL" id="RBZP01000030">
    <property type="protein sequence ID" value="RKQ28549.1"/>
    <property type="molecule type" value="Genomic_DNA"/>
</dbReference>
<keyword evidence="3" id="KW-0328">Glycosyltransferase</keyword>
<organism evidence="12 13">
    <name type="scientific">Oceanobacillus halophilus</name>
    <dbReference type="NCBI Taxonomy" id="930130"/>
    <lineage>
        <taxon>Bacteria</taxon>
        <taxon>Bacillati</taxon>
        <taxon>Bacillota</taxon>
        <taxon>Bacilli</taxon>
        <taxon>Bacillales</taxon>
        <taxon>Bacillaceae</taxon>
        <taxon>Oceanobacillus</taxon>
    </lineage>
</organism>
<feature type="transmembrane region" description="Helical" evidence="11">
    <location>
        <begin position="351"/>
        <end position="371"/>
    </location>
</feature>
<accession>A0A494ZS03</accession>
<feature type="transmembrane region" description="Helical" evidence="11">
    <location>
        <begin position="185"/>
        <end position="204"/>
    </location>
</feature>
<dbReference type="GO" id="GO:0016757">
    <property type="term" value="F:glycosyltransferase activity"/>
    <property type="evidence" value="ECO:0007669"/>
    <property type="project" value="UniProtKB-KW"/>
</dbReference>
<keyword evidence="4" id="KW-0808">Transferase</keyword>
<keyword evidence="10" id="KW-0961">Cell wall biogenesis/degradation</keyword>
<keyword evidence="13" id="KW-1185">Reference proteome</keyword>
<evidence type="ECO:0000256" key="3">
    <source>
        <dbReference type="ARBA" id="ARBA00022676"/>
    </source>
</evidence>
<keyword evidence="6" id="KW-0133">Cell shape</keyword>
<dbReference type="Pfam" id="PF01098">
    <property type="entry name" value="FTSW_RODA_SPOVE"/>
    <property type="match status" value="1"/>
</dbReference>
<name>A0A494ZS03_9BACI</name>
<dbReference type="PROSITE" id="PS00428">
    <property type="entry name" value="FTSW_RODA_SPOVE"/>
    <property type="match status" value="1"/>
</dbReference>
<dbReference type="InterPro" id="IPR018365">
    <property type="entry name" value="Cell_cycle_FtsW-rel_CS"/>
</dbReference>